<accession>A0A1G7ZQ69</accession>
<evidence type="ECO:0000313" key="2">
    <source>
        <dbReference type="Proteomes" id="UP000183263"/>
    </source>
</evidence>
<dbReference type="EMBL" id="FNDN01000001">
    <property type="protein sequence ID" value="SDH10863.1"/>
    <property type="molecule type" value="Genomic_DNA"/>
</dbReference>
<proteinExistence type="predicted"/>
<gene>
    <name evidence="1" type="ORF">SAMN05444695_101185</name>
</gene>
<dbReference type="AlphaFoldDB" id="A0A1G7ZQ69"/>
<evidence type="ECO:0000313" key="1">
    <source>
        <dbReference type="EMBL" id="SDH10863.1"/>
    </source>
</evidence>
<dbReference type="OrthoDB" id="2014935at2"/>
<dbReference type="Proteomes" id="UP000183263">
    <property type="component" value="Unassembled WGS sequence"/>
</dbReference>
<organism evidence="1 2">
    <name type="scientific">Rhodococcus triatomae</name>
    <dbReference type="NCBI Taxonomy" id="300028"/>
    <lineage>
        <taxon>Bacteria</taxon>
        <taxon>Bacillati</taxon>
        <taxon>Actinomycetota</taxon>
        <taxon>Actinomycetes</taxon>
        <taxon>Mycobacteriales</taxon>
        <taxon>Nocardiaceae</taxon>
        <taxon>Rhodococcus</taxon>
    </lineage>
</organism>
<name>A0A1G7ZQ69_9NOCA</name>
<dbReference type="RefSeq" id="WP_083342774.1">
    <property type="nucleotide sequence ID" value="NZ_CP048813.1"/>
</dbReference>
<keyword evidence="2" id="KW-1185">Reference proteome</keyword>
<protein>
    <submittedName>
        <fullName evidence="1">ABC-2 type transport system permease protein</fullName>
    </submittedName>
</protein>
<sequence>MTTTSAPAAPARAFTGTTVALRLILRLERTLLSVWIVATVALVAGVAFGIAALYPTAADRFSYGAATSTIVASHALNGPPVGLTSLGGIAVFEAGWYIALAVAALNIVVVARHSRGAEELGRLEMLRAGLFGTHANLAALLAVVVGTDLLVGAGAATALVVAGAGVEGAVVFGAALATVGVTFAAVTALAAQLTEHVRGTYAIAFSTLGVAFALRAIGDAGSVSFASWLSPLGWAQAAHAFADNRWWPLFLAWSVSGLLVVGAFSIEARRDHDAGLLRPRPGPAEGAPGLASAGALARRSYRGPAIGWVVAGVGLGAAFGVVGADAEQMAQSSAAALELMGGFTTGDLVDSYFAMAALFVAILASAGALVAVLRTRVEEDSGRADTVLATPVSRLRWLGSHVLVAGIVSALVLVGGGLGLGGAHALRTGEAGAVAEMAGAALAHLPAVWLFLAVAVALFGFAPARTSLVWILFAWSAVVTILGPTLRLPDAVQDLSPFEHTPRLPGTAVLGSVGSGASTSLVAVALLVIAAAVVAAAGCVGFDRRDVR</sequence>
<reference evidence="1 2" key="1">
    <citation type="submission" date="2016-10" db="EMBL/GenBank/DDBJ databases">
        <authorList>
            <person name="de Groot N.N."/>
        </authorList>
    </citation>
    <scope>NUCLEOTIDE SEQUENCE [LARGE SCALE GENOMIC DNA]</scope>
    <source>
        <strain evidence="1 2">DSM 44892</strain>
    </source>
</reference>